<dbReference type="PANTHER" id="PTHR33254">
    <property type="entry name" value="4-HYDROXY-4-METHYL-2-OXOGLUTARATE ALDOLASE 3-RELATED"/>
    <property type="match status" value="1"/>
</dbReference>
<accession>A0A062VFY4</accession>
<dbReference type="PATRIC" id="fig|1280954.3.peg.3500"/>
<dbReference type="AlphaFoldDB" id="A0A062VFY4"/>
<comment type="cofactor">
    <cofactor evidence="1">
        <name>a divalent metal cation</name>
        <dbReference type="ChEBI" id="CHEBI:60240"/>
    </cofactor>
</comment>
<organism evidence="6 7">
    <name type="scientific">Hyphomonas polymorpha PS728</name>
    <dbReference type="NCBI Taxonomy" id="1280954"/>
    <lineage>
        <taxon>Bacteria</taxon>
        <taxon>Pseudomonadati</taxon>
        <taxon>Pseudomonadota</taxon>
        <taxon>Alphaproteobacteria</taxon>
        <taxon>Hyphomonadales</taxon>
        <taxon>Hyphomonadaceae</taxon>
        <taxon>Hyphomonas</taxon>
    </lineage>
</organism>
<dbReference type="GO" id="GO:0047443">
    <property type="term" value="F:4-hydroxy-4-methyl-2-oxoglutarate aldolase activity"/>
    <property type="evidence" value="ECO:0007669"/>
    <property type="project" value="TreeGrafter"/>
</dbReference>
<evidence type="ECO:0000313" key="7">
    <source>
        <dbReference type="Proteomes" id="UP000027100"/>
    </source>
</evidence>
<dbReference type="eggNOG" id="COG0684">
    <property type="taxonomic scope" value="Bacteria"/>
</dbReference>
<dbReference type="Pfam" id="PF03737">
    <property type="entry name" value="RraA-like"/>
    <property type="match status" value="1"/>
</dbReference>
<name>A0A062VFY4_9PROT</name>
<gene>
    <name evidence="6" type="ORF">HPO_17340</name>
</gene>
<dbReference type="EMBL" id="ARYM01000029">
    <property type="protein sequence ID" value="KCZ96935.1"/>
    <property type="molecule type" value="Genomic_DNA"/>
</dbReference>
<keyword evidence="5" id="KW-0479">Metal-binding</keyword>
<proteinExistence type="predicted"/>
<dbReference type="Gene3D" id="3.50.30.40">
    <property type="entry name" value="Ribonuclease E inhibitor RraA/RraA-like"/>
    <property type="match status" value="1"/>
</dbReference>
<dbReference type="GO" id="GO:0008948">
    <property type="term" value="F:oxaloacetate decarboxylase activity"/>
    <property type="evidence" value="ECO:0007669"/>
    <property type="project" value="TreeGrafter"/>
</dbReference>
<evidence type="ECO:0000256" key="2">
    <source>
        <dbReference type="ARBA" id="ARBA00016549"/>
    </source>
</evidence>
<feature type="binding site" evidence="5">
    <location>
        <position position="110"/>
    </location>
    <ligand>
        <name>substrate</name>
    </ligand>
</feature>
<dbReference type="PANTHER" id="PTHR33254:SF4">
    <property type="entry name" value="4-HYDROXY-4-METHYL-2-OXOGLUTARATE ALDOLASE 3-RELATED"/>
    <property type="match status" value="1"/>
</dbReference>
<evidence type="ECO:0000256" key="3">
    <source>
        <dbReference type="ARBA" id="ARBA00029596"/>
    </source>
</evidence>
<dbReference type="InterPro" id="IPR005493">
    <property type="entry name" value="RraA/RraA-like"/>
</dbReference>
<dbReference type="CDD" id="cd16841">
    <property type="entry name" value="RraA_family"/>
    <property type="match status" value="1"/>
</dbReference>
<evidence type="ECO:0000256" key="1">
    <source>
        <dbReference type="ARBA" id="ARBA00001968"/>
    </source>
</evidence>
<keyword evidence="5" id="KW-0460">Magnesium</keyword>
<evidence type="ECO:0000256" key="4">
    <source>
        <dbReference type="ARBA" id="ARBA00030169"/>
    </source>
</evidence>
<feature type="binding site" evidence="5">
    <location>
        <begin position="88"/>
        <end position="91"/>
    </location>
    <ligand>
        <name>substrate</name>
    </ligand>
</feature>
<reference evidence="6 7" key="1">
    <citation type="journal article" date="2014" name="Antonie Van Leeuwenhoek">
        <title>Hyphomonas beringensis sp. nov. and Hyphomonas chukchiensis sp. nov., isolated from surface seawater of the Bering Sea and Chukchi Sea.</title>
        <authorList>
            <person name="Li C."/>
            <person name="Lai Q."/>
            <person name="Li G."/>
            <person name="Dong C."/>
            <person name="Wang J."/>
            <person name="Liao Y."/>
            <person name="Shao Z."/>
        </authorList>
    </citation>
    <scope>NUCLEOTIDE SEQUENCE [LARGE SCALE GENOMIC DNA]</scope>
    <source>
        <strain evidence="6 7">PS728</strain>
    </source>
</reference>
<dbReference type="STRING" id="1280954.HPO_17340"/>
<dbReference type="OrthoDB" id="9805307at2"/>
<dbReference type="Proteomes" id="UP000027100">
    <property type="component" value="Unassembled WGS sequence"/>
</dbReference>
<evidence type="ECO:0000256" key="5">
    <source>
        <dbReference type="PIRSR" id="PIRSR605493-1"/>
    </source>
</evidence>
<feature type="binding site" evidence="5">
    <location>
        <position position="111"/>
    </location>
    <ligand>
        <name>Mg(2+)</name>
        <dbReference type="ChEBI" id="CHEBI:18420"/>
    </ligand>
</feature>
<dbReference type="RefSeq" id="WP_035601677.1">
    <property type="nucleotide sequence ID" value="NZ_ARYM01000029.1"/>
</dbReference>
<comment type="caution">
    <text evidence="6">The sequence shown here is derived from an EMBL/GenBank/DDBJ whole genome shotgun (WGS) entry which is preliminary data.</text>
</comment>
<comment type="cofactor">
    <cofactor evidence="5">
        <name>Mg(2+)</name>
        <dbReference type="ChEBI" id="CHEBI:18420"/>
    </cofactor>
</comment>
<keyword evidence="7" id="KW-1185">Reference proteome</keyword>
<dbReference type="GO" id="GO:0046872">
    <property type="term" value="F:metal ion binding"/>
    <property type="evidence" value="ECO:0007669"/>
    <property type="project" value="UniProtKB-KW"/>
</dbReference>
<evidence type="ECO:0000313" key="6">
    <source>
        <dbReference type="EMBL" id="KCZ96935.1"/>
    </source>
</evidence>
<dbReference type="SUPFAM" id="SSF89562">
    <property type="entry name" value="RraA-like"/>
    <property type="match status" value="1"/>
</dbReference>
<sequence length="220" mass="23264">MDDSLVKRLHAVGVCGLSDAMDKHGIDGQCLGIMPFGPDMKIAGPAFTIRMVPVGLSGGVVGDYIDDVEPGQVVVIDNNGRRDATVWGDILTTVASHRGIGGTVIDGVCRDISTSLGVGYPIFARANTMRTGKDRVTADAYNVTVQLAGVRIEPGDWLVGDSDGVIAIPRARLEEVLTTAEEITAVEDQIIAAVRGGARLDEARRKLKYHQLQTAPSKAG</sequence>
<dbReference type="InterPro" id="IPR036704">
    <property type="entry name" value="RraA/RraA-like_sf"/>
</dbReference>
<protein>
    <recommendedName>
        <fullName evidence="2">Putative 4-hydroxy-4-methyl-2-oxoglutarate aldolase</fullName>
    </recommendedName>
    <alternativeName>
        <fullName evidence="3">Regulator of ribonuclease activity homolog</fullName>
    </alternativeName>
    <alternativeName>
        <fullName evidence="4">RraA-like protein</fullName>
    </alternativeName>
</protein>